<dbReference type="STRING" id="1229780.BN381_80049"/>
<keyword evidence="2" id="KW-1185">Reference proteome</keyword>
<dbReference type="AlphaFoldDB" id="R4Z3K1"/>
<dbReference type="RefSeq" id="WP_012230288.1">
    <property type="nucleotide sequence ID" value="NZ_HG422565.1"/>
</dbReference>
<accession>R4Z3K1</accession>
<organism evidence="1 2">
    <name type="scientific">Candidatus Neomicrothrix parvicella RN1</name>
    <dbReference type="NCBI Taxonomy" id="1229780"/>
    <lineage>
        <taxon>Bacteria</taxon>
        <taxon>Bacillati</taxon>
        <taxon>Actinomycetota</taxon>
        <taxon>Acidimicrobiia</taxon>
        <taxon>Acidimicrobiales</taxon>
        <taxon>Microthrixaceae</taxon>
        <taxon>Candidatus Neomicrothrix</taxon>
    </lineage>
</organism>
<gene>
    <name evidence="1" type="ORF">BN381_80049</name>
</gene>
<evidence type="ECO:0000313" key="1">
    <source>
        <dbReference type="EMBL" id="CCM65519.1"/>
    </source>
</evidence>
<proteinExistence type="predicted"/>
<reference evidence="1 2" key="1">
    <citation type="journal article" date="2013" name="ISME J.">
        <title>Metabolic model for the filamentous 'Candidatus Microthrix parvicella' based on genomic and metagenomic analyses.</title>
        <authorList>
            <person name="Jon McIlroy S."/>
            <person name="Kristiansen R."/>
            <person name="Albertsen M."/>
            <person name="Michael Karst S."/>
            <person name="Rossetti S."/>
            <person name="Lund Nielsen J."/>
            <person name="Tandoi V."/>
            <person name="James Seviour R."/>
            <person name="Nielsen P.H."/>
        </authorList>
    </citation>
    <scope>NUCLEOTIDE SEQUENCE [LARGE SCALE GENOMIC DNA]</scope>
    <source>
        <strain evidence="1 2">RN1</strain>
    </source>
</reference>
<evidence type="ECO:0000313" key="2">
    <source>
        <dbReference type="Proteomes" id="UP000018291"/>
    </source>
</evidence>
<protein>
    <submittedName>
        <fullName evidence="1">Uncharacterized protein</fullName>
    </submittedName>
</protein>
<dbReference type="EMBL" id="CANL01000078">
    <property type="protein sequence ID" value="CCM65519.1"/>
    <property type="molecule type" value="Genomic_DNA"/>
</dbReference>
<comment type="caution">
    <text evidence="1">The sequence shown here is derived from an EMBL/GenBank/DDBJ whole genome shotgun (WGS) entry which is preliminary data.</text>
</comment>
<dbReference type="HOGENOM" id="CLU_2354558_0_0_11"/>
<sequence length="96" mass="9935">MCEGVDQSASKQEPVAAPLADGAYDVFLVDAHADIADPARILVEVTLLEGDAKGFVLSVGCPSTEVLGPTGDPIDLLGETGVLTVVDGAPRFRLDR</sequence>
<dbReference type="Proteomes" id="UP000018291">
    <property type="component" value="Unassembled WGS sequence"/>
</dbReference>
<name>R4Z3K1_9ACTN</name>